<sequence length="907" mass="99655">METFSGSSVSSAHSNTPSSSSSSSFKYTNTDQHTPTREPQSPHDSTSLRFPIAPTTPATDERVSSWVESITPARMSAHSEDGSALGDSTYDFIDTDTESQTDNATTESIASTDFGRPDDIASLADTEQSDDASGDENSSQQASTQPFPGFNQAVEDAFETPTIGRSSAVIIEDMDRILSHSIEFEEPFNLGAENVSVKHTVVEFDEEETSRIAKDMSLPTPPPRLAVTIRQTMTKQGLSTREPLRILYVGSHSAKQDIIVKLASTITASIAGDKRAKHIRDSASQLYNVVPVSAFGSERTPEIELMHSSGYQIKVEDCWSAHAVDHEDSPSHKSEIFKLTTEDRSYQSVPEGKGYKIEPQWELPHISVIYCSDSDDLNARRTRAYAREFMNRHNIPSIVISHKQMFDRAQFMPLDQHSIHMCLESRDSNGRMNMIHQRLPIDLASFLNIDARQMNRNLAYLTGFYEPLDEAEGSASAKALDGARTDKGYAHALSGFLHSLREQYAADWQKLVMHVSFGLLLFTVLPALMMSIPSYRYSNQRTISINSKIVSDVPSFCTTSITSVAVAPSITAATSVAQVSTSTRTITVTQAQPSGPNGLSVVPSKELSTTLPKVQNSKSNKSLCSAEILGNREILIRIPSATKLTWLNKEAISVNITRDNYTVDTERAYSSDEGIVLLLPKKEAYGVLNITIVTTKRPKVNETFNLDFGVTAVQAIQNVFGKIASLGISADPFSELISSADKLVEDARIKSQATLNRLEGARKLAVEQASSASGSLTGLAKSMSSEAAKRSAQISKEVSLQLADVENKLAEEMQKLNKIQEPINNGILSAQVQSKLLWLKMQGKQDEYARYQKAAYEAIRNKRQEARKAQKEALKGKFSRVKDQAMKTVQKSGLSKKSCSGKKKQKA</sequence>
<feature type="compositionally biased region" description="Basic and acidic residues" evidence="1">
    <location>
        <begin position="867"/>
        <end position="885"/>
    </location>
</feature>
<dbReference type="OrthoDB" id="4925544at2759"/>
<feature type="region of interest" description="Disordered" evidence="1">
    <location>
        <begin position="1"/>
        <end position="148"/>
    </location>
</feature>
<dbReference type="AlphaFoldDB" id="A0A9N9PVV0"/>
<feature type="compositionally biased region" description="Polar residues" evidence="1">
    <location>
        <begin position="135"/>
        <end position="146"/>
    </location>
</feature>
<feature type="compositionally biased region" description="Low complexity" evidence="1">
    <location>
        <begin position="7"/>
        <end position="24"/>
    </location>
</feature>
<proteinExistence type="predicted"/>
<feature type="compositionally biased region" description="Polar residues" evidence="1">
    <location>
        <begin position="25"/>
        <end position="48"/>
    </location>
</feature>
<protein>
    <submittedName>
        <fullName evidence="2">Uncharacterized protein</fullName>
    </submittedName>
</protein>
<feature type="region of interest" description="Disordered" evidence="1">
    <location>
        <begin position="867"/>
        <end position="907"/>
    </location>
</feature>
<comment type="caution">
    <text evidence="2">The sequence shown here is derived from an EMBL/GenBank/DDBJ whole genome shotgun (WGS) entry which is preliminary data.</text>
</comment>
<keyword evidence="3" id="KW-1185">Reference proteome</keyword>
<dbReference type="EMBL" id="CAJVRL010000077">
    <property type="protein sequence ID" value="CAG8957098.1"/>
    <property type="molecule type" value="Genomic_DNA"/>
</dbReference>
<accession>A0A9N9PVV0</accession>
<organism evidence="2 3">
    <name type="scientific">Hymenoscyphus fraxineus</name>
    <dbReference type="NCBI Taxonomy" id="746836"/>
    <lineage>
        <taxon>Eukaryota</taxon>
        <taxon>Fungi</taxon>
        <taxon>Dikarya</taxon>
        <taxon>Ascomycota</taxon>
        <taxon>Pezizomycotina</taxon>
        <taxon>Leotiomycetes</taxon>
        <taxon>Helotiales</taxon>
        <taxon>Helotiaceae</taxon>
        <taxon>Hymenoscyphus</taxon>
    </lineage>
</organism>
<name>A0A9N9PVV0_9HELO</name>
<evidence type="ECO:0000313" key="2">
    <source>
        <dbReference type="EMBL" id="CAG8957098.1"/>
    </source>
</evidence>
<evidence type="ECO:0000313" key="3">
    <source>
        <dbReference type="Proteomes" id="UP000696280"/>
    </source>
</evidence>
<reference evidence="2" key="1">
    <citation type="submission" date="2021-07" db="EMBL/GenBank/DDBJ databases">
        <authorList>
            <person name="Durling M."/>
        </authorList>
    </citation>
    <scope>NUCLEOTIDE SEQUENCE</scope>
</reference>
<dbReference type="Proteomes" id="UP000696280">
    <property type="component" value="Unassembled WGS sequence"/>
</dbReference>
<evidence type="ECO:0000256" key="1">
    <source>
        <dbReference type="SAM" id="MobiDB-lite"/>
    </source>
</evidence>
<gene>
    <name evidence="2" type="ORF">HYFRA_00009299</name>
</gene>
<feature type="compositionally biased region" description="Polar residues" evidence="1">
    <location>
        <begin position="100"/>
        <end position="111"/>
    </location>
</feature>